<evidence type="ECO:0000256" key="1">
    <source>
        <dbReference type="SAM" id="MobiDB-lite"/>
    </source>
</evidence>
<gene>
    <name evidence="3" type="ORF">AC578_4311</name>
</gene>
<keyword evidence="4" id="KW-1185">Reference proteome</keyword>
<keyword evidence="2" id="KW-0472">Membrane</keyword>
<comment type="caution">
    <text evidence="3">The sequence shown here is derived from an EMBL/GenBank/DDBJ whole genome shotgun (WGS) entry which is preliminary data.</text>
</comment>
<dbReference type="OrthoDB" id="4664297at2759"/>
<evidence type="ECO:0000313" key="3">
    <source>
        <dbReference type="EMBL" id="KXS98580.1"/>
    </source>
</evidence>
<feature type="transmembrane region" description="Helical" evidence="2">
    <location>
        <begin position="7"/>
        <end position="25"/>
    </location>
</feature>
<sequence>MQRLTRILVIVLFVVGTGIILLIHWSRDSQVITPAPSKEDETSVYSMGDVASQTPQGPGLSVRLAVEDGARGHVNIQISNASPDSTFTFLRWDTPFDPRALDLGVVELSDAVKGVEIPGPGLKLNRKMPAPRDELIEVEPGKTLTRKLQLKGFWLPEEGTRVNVRARGEWKAVWKARKDDVPEGELETLAGERVLRGPFQSENTVEVSI</sequence>
<name>A0A139H7Y6_9PEZI</name>
<protein>
    <submittedName>
        <fullName evidence="3">Uncharacterized protein</fullName>
    </submittedName>
</protein>
<keyword evidence="2" id="KW-0812">Transmembrane</keyword>
<dbReference type="STRING" id="321146.A0A139H7Y6"/>
<organism evidence="3 4">
    <name type="scientific">Pseudocercospora eumusae</name>
    <dbReference type="NCBI Taxonomy" id="321146"/>
    <lineage>
        <taxon>Eukaryota</taxon>
        <taxon>Fungi</taxon>
        <taxon>Dikarya</taxon>
        <taxon>Ascomycota</taxon>
        <taxon>Pezizomycotina</taxon>
        <taxon>Dothideomycetes</taxon>
        <taxon>Dothideomycetidae</taxon>
        <taxon>Mycosphaerellales</taxon>
        <taxon>Mycosphaerellaceae</taxon>
        <taxon>Pseudocercospora</taxon>
    </lineage>
</organism>
<keyword evidence="2" id="KW-1133">Transmembrane helix</keyword>
<feature type="region of interest" description="Disordered" evidence="1">
    <location>
        <begin position="39"/>
        <end position="58"/>
    </location>
</feature>
<dbReference type="AlphaFoldDB" id="A0A139H7Y6"/>
<reference evidence="3 4" key="1">
    <citation type="submission" date="2015-07" db="EMBL/GenBank/DDBJ databases">
        <title>Comparative genomics of the Sigatoka disease complex on banana suggests a link between parallel evolutionary changes in Pseudocercospora fijiensis and Pseudocercospora eumusae and increased virulence on the banana host.</title>
        <authorList>
            <person name="Chang T.-C."/>
            <person name="Salvucci A."/>
            <person name="Crous P.W."/>
            <person name="Stergiopoulos I."/>
        </authorList>
    </citation>
    <scope>NUCLEOTIDE SEQUENCE [LARGE SCALE GENOMIC DNA]</scope>
    <source>
        <strain evidence="3 4">CBS 114824</strain>
    </source>
</reference>
<proteinExistence type="predicted"/>
<dbReference type="Proteomes" id="UP000070133">
    <property type="component" value="Unassembled WGS sequence"/>
</dbReference>
<accession>A0A139H7Y6</accession>
<dbReference type="Gene3D" id="2.60.40.2970">
    <property type="match status" value="1"/>
</dbReference>
<dbReference type="EMBL" id="LFZN01000110">
    <property type="protein sequence ID" value="KXS98580.1"/>
    <property type="molecule type" value="Genomic_DNA"/>
</dbReference>
<evidence type="ECO:0000313" key="4">
    <source>
        <dbReference type="Proteomes" id="UP000070133"/>
    </source>
</evidence>
<evidence type="ECO:0000256" key="2">
    <source>
        <dbReference type="SAM" id="Phobius"/>
    </source>
</evidence>